<evidence type="ECO:0000313" key="2">
    <source>
        <dbReference type="Proteomes" id="UP000290540"/>
    </source>
</evidence>
<gene>
    <name evidence="1" type="ORF">BFJ63_vAg1831</name>
</gene>
<accession>A0A4Q2W6X2</accession>
<comment type="caution">
    <text evidence="1">The sequence shown here is derived from an EMBL/GenBank/DDBJ whole genome shotgun (WGS) entry which is preliminary data.</text>
</comment>
<reference evidence="1 2" key="1">
    <citation type="submission" date="2016-12" db="EMBL/GenBank/DDBJ databases">
        <title>Draft genome sequence of Fusarium oxysporum causing rot on Narcissus.</title>
        <authorList>
            <person name="Armitage A.D."/>
            <person name="Taylor A."/>
            <person name="Clarkson J.P."/>
            <person name="Harrison R.J."/>
            <person name="Jackson A.C."/>
        </authorList>
    </citation>
    <scope>NUCLEOTIDE SEQUENCE [LARGE SCALE GENOMIC DNA]</scope>
    <source>
        <strain evidence="1 2">N139</strain>
    </source>
</reference>
<sequence length="59" mass="6437">MLTSFQQEGVAVPEVVGDNERDNLLVSQCWEPALNGVDAKLTRKSHDALIESPPETSIT</sequence>
<organism evidence="1 2">
    <name type="scientific">Fusarium oxysporum f. sp. narcissi</name>
    <dbReference type="NCBI Taxonomy" id="451672"/>
    <lineage>
        <taxon>Eukaryota</taxon>
        <taxon>Fungi</taxon>
        <taxon>Dikarya</taxon>
        <taxon>Ascomycota</taxon>
        <taxon>Pezizomycotina</taxon>
        <taxon>Sordariomycetes</taxon>
        <taxon>Hypocreomycetidae</taxon>
        <taxon>Hypocreales</taxon>
        <taxon>Nectriaceae</taxon>
        <taxon>Fusarium</taxon>
        <taxon>Fusarium oxysporum species complex</taxon>
    </lineage>
</organism>
<dbReference type="Proteomes" id="UP000290540">
    <property type="component" value="Unassembled WGS sequence"/>
</dbReference>
<proteinExistence type="predicted"/>
<dbReference type="EMBL" id="MQTW01000007">
    <property type="protein sequence ID" value="RYC95550.1"/>
    <property type="molecule type" value="Genomic_DNA"/>
</dbReference>
<evidence type="ECO:0000313" key="1">
    <source>
        <dbReference type="EMBL" id="RYC95550.1"/>
    </source>
</evidence>
<dbReference type="AlphaFoldDB" id="A0A4Q2W6X2"/>
<name>A0A4Q2W6X2_FUSOX</name>
<protein>
    <submittedName>
        <fullName evidence="1">Uncharacterized protein</fullName>
    </submittedName>
</protein>